<dbReference type="InterPro" id="IPR040122">
    <property type="entry name" value="Importin_beta"/>
</dbReference>
<dbReference type="InterPro" id="IPR016024">
    <property type="entry name" value="ARM-type_fold"/>
</dbReference>
<evidence type="ECO:0000256" key="3">
    <source>
        <dbReference type="ARBA" id="ARBA00022448"/>
    </source>
</evidence>
<evidence type="ECO:0000256" key="2">
    <source>
        <dbReference type="ARBA" id="ARBA00004496"/>
    </source>
</evidence>
<evidence type="ECO:0000313" key="9">
    <source>
        <dbReference type="EMBL" id="KAC4795373.1"/>
    </source>
</evidence>
<dbReference type="GO" id="GO:0006606">
    <property type="term" value="P:protein import into nucleus"/>
    <property type="evidence" value="ECO:0007669"/>
    <property type="project" value="InterPro"/>
</dbReference>
<comment type="caution">
    <text evidence="9">The sequence shown here is derived from an EMBL/GenBank/DDBJ whole genome shotgun (WGS) entry which is preliminary data.</text>
</comment>
<dbReference type="SUPFAM" id="SSF48371">
    <property type="entry name" value="ARM repeat"/>
    <property type="match status" value="1"/>
</dbReference>
<dbReference type="Proteomes" id="UP000327013">
    <property type="component" value="Unassembled WGS sequence"/>
</dbReference>
<organism evidence="9 10">
    <name type="scientific">Carpinus fangiana</name>
    <dbReference type="NCBI Taxonomy" id="176857"/>
    <lineage>
        <taxon>Eukaryota</taxon>
        <taxon>Viridiplantae</taxon>
        <taxon>Streptophyta</taxon>
        <taxon>Embryophyta</taxon>
        <taxon>Tracheophyta</taxon>
        <taxon>Spermatophyta</taxon>
        <taxon>Magnoliopsida</taxon>
        <taxon>eudicotyledons</taxon>
        <taxon>Gunneridae</taxon>
        <taxon>Pentapetalae</taxon>
        <taxon>rosids</taxon>
        <taxon>fabids</taxon>
        <taxon>Fagales</taxon>
        <taxon>Betulaceae</taxon>
        <taxon>Carpinus</taxon>
    </lineage>
</organism>
<dbReference type="Gene3D" id="1.25.10.10">
    <property type="entry name" value="Leucine-rich Repeat Variant"/>
    <property type="match status" value="1"/>
</dbReference>
<sequence>MFQCVTSDNLNLQELALLIFAQLAHYIGETLAPHLTTLHGVFLNCLGSPRSSEVKIAALGAAVNFVQCLLSSSDRDRFQDLLSLMMRTLIEALNWNQEATALEALELLIEFGPGIIGQKGRGELKGVKEEIDLVLLENSLSHKKTFRKRSISPQIKPLTFSP</sequence>
<evidence type="ECO:0000256" key="6">
    <source>
        <dbReference type="ARBA" id="ARBA00022927"/>
    </source>
</evidence>
<evidence type="ECO:0000256" key="7">
    <source>
        <dbReference type="ARBA" id="ARBA00023242"/>
    </source>
</evidence>
<reference evidence="9 10" key="1">
    <citation type="submission" date="2019-06" db="EMBL/GenBank/DDBJ databases">
        <title>A chromosomal-level reference genome of Carpinus fangiana (Coryloideae, Betulaceae).</title>
        <authorList>
            <person name="Yang X."/>
            <person name="Wang Z."/>
            <person name="Zhang L."/>
            <person name="Hao G."/>
            <person name="Liu J."/>
            <person name="Yang Y."/>
        </authorList>
    </citation>
    <scope>NUCLEOTIDE SEQUENCE [LARGE SCALE GENOMIC DNA]</scope>
    <source>
        <strain evidence="9">Cfa_2016G</strain>
        <tissue evidence="9">Leaf</tissue>
    </source>
</reference>
<dbReference type="Pfam" id="PF25780">
    <property type="entry name" value="TPR_IPO5"/>
    <property type="match status" value="1"/>
</dbReference>
<evidence type="ECO:0000256" key="5">
    <source>
        <dbReference type="ARBA" id="ARBA00022737"/>
    </source>
</evidence>
<evidence type="ECO:0000256" key="4">
    <source>
        <dbReference type="ARBA" id="ARBA00022490"/>
    </source>
</evidence>
<dbReference type="OrthoDB" id="1735348at2759"/>
<gene>
    <name evidence="9" type="ORF">FH972_027224</name>
</gene>
<dbReference type="EMBL" id="VIBQ01001053">
    <property type="protein sequence ID" value="KAC4795373.1"/>
    <property type="molecule type" value="Genomic_DNA"/>
</dbReference>
<name>A0A5N6L6F6_9ROSI</name>
<evidence type="ECO:0000259" key="8">
    <source>
        <dbReference type="Pfam" id="PF25780"/>
    </source>
</evidence>
<keyword evidence="10" id="KW-1185">Reference proteome</keyword>
<dbReference type="InterPro" id="IPR057672">
    <property type="entry name" value="TPR_IPO4/5"/>
</dbReference>
<dbReference type="AlphaFoldDB" id="A0A5N6L6F6"/>
<proteinExistence type="predicted"/>
<feature type="domain" description="IPO4/5-like TPR repeats" evidence="8">
    <location>
        <begin position="1"/>
        <end position="111"/>
    </location>
</feature>
<evidence type="ECO:0000313" key="10">
    <source>
        <dbReference type="Proteomes" id="UP000327013"/>
    </source>
</evidence>
<keyword evidence="3" id="KW-0813">Transport</keyword>
<accession>A0A5N6L6F6</accession>
<evidence type="ECO:0000256" key="1">
    <source>
        <dbReference type="ARBA" id="ARBA00004123"/>
    </source>
</evidence>
<dbReference type="GO" id="GO:0005737">
    <property type="term" value="C:cytoplasm"/>
    <property type="evidence" value="ECO:0007669"/>
    <property type="project" value="UniProtKB-SubCell"/>
</dbReference>
<protein>
    <recommendedName>
        <fullName evidence="8">IPO4/5-like TPR repeats domain-containing protein</fullName>
    </recommendedName>
</protein>
<keyword evidence="4" id="KW-0963">Cytoplasm</keyword>
<comment type="subcellular location">
    <subcellularLocation>
        <location evidence="2">Cytoplasm</location>
    </subcellularLocation>
    <subcellularLocation>
        <location evidence="1">Nucleus</location>
    </subcellularLocation>
</comment>
<dbReference type="PANTHER" id="PTHR10527">
    <property type="entry name" value="IMPORTIN BETA"/>
    <property type="match status" value="1"/>
</dbReference>
<keyword evidence="5" id="KW-0677">Repeat</keyword>
<dbReference type="InterPro" id="IPR011989">
    <property type="entry name" value="ARM-like"/>
</dbReference>
<keyword evidence="7" id="KW-0539">Nucleus</keyword>
<keyword evidence="6" id="KW-0653">Protein transport</keyword>